<organism evidence="9 10">
    <name type="scientific">Globisporangium ultimum (strain ATCC 200006 / CBS 805.95 / DAOM BR144)</name>
    <name type="common">Pythium ultimum</name>
    <dbReference type="NCBI Taxonomy" id="431595"/>
    <lineage>
        <taxon>Eukaryota</taxon>
        <taxon>Sar</taxon>
        <taxon>Stramenopiles</taxon>
        <taxon>Oomycota</taxon>
        <taxon>Peronosporomycetes</taxon>
        <taxon>Pythiales</taxon>
        <taxon>Pythiaceae</taxon>
        <taxon>Globisporangium</taxon>
    </lineage>
</organism>
<evidence type="ECO:0000256" key="1">
    <source>
        <dbReference type="ARBA" id="ARBA00004123"/>
    </source>
</evidence>
<dbReference type="EnsemblProtists" id="PYU1_T013207">
    <property type="protein sequence ID" value="PYU1_T013207"/>
    <property type="gene ID" value="PYU1_G013180"/>
</dbReference>
<dbReference type="PIRSF" id="PIRSF007764">
    <property type="entry name" value="Sld5"/>
    <property type="match status" value="1"/>
</dbReference>
<dbReference type="HOGENOM" id="CLU_071893_0_0_1"/>
<dbReference type="InterPro" id="IPR038749">
    <property type="entry name" value="Sld5_GINS_A"/>
</dbReference>
<comment type="subcellular location">
    <subcellularLocation>
        <location evidence="1 6">Nucleus</location>
    </subcellularLocation>
</comment>
<dbReference type="GO" id="GO:0000811">
    <property type="term" value="C:GINS complex"/>
    <property type="evidence" value="ECO:0007669"/>
    <property type="project" value="UniProtKB-UniRule"/>
</dbReference>
<dbReference type="CDD" id="cd21692">
    <property type="entry name" value="GINS_B_Sld5"/>
    <property type="match status" value="1"/>
</dbReference>
<evidence type="ECO:0000256" key="5">
    <source>
        <dbReference type="ARBA" id="ARBA00023242"/>
    </source>
</evidence>
<dbReference type="FunFam" id="1.20.58.1030:FF:000005">
    <property type="entry name" value="DNA replication complex GINS protein SLD5"/>
    <property type="match status" value="1"/>
</dbReference>
<name>K3X7K8_GLOUD</name>
<dbReference type="VEuPathDB" id="FungiDB:PYU1_G013180"/>
<dbReference type="OMA" id="ILETAWI"/>
<keyword evidence="5 6" id="KW-0539">Nucleus</keyword>
<dbReference type="SUPFAM" id="SSF158573">
    <property type="entry name" value="GINS helical bundle-like"/>
    <property type="match status" value="1"/>
</dbReference>
<evidence type="ECO:0000313" key="10">
    <source>
        <dbReference type="Proteomes" id="UP000019132"/>
    </source>
</evidence>
<dbReference type="InterPro" id="IPR021151">
    <property type="entry name" value="GINS_A"/>
</dbReference>
<proteinExistence type="inferred from homology"/>
<reference evidence="10" key="1">
    <citation type="journal article" date="2010" name="Genome Biol.">
        <title>Genome sequence of the necrotrophic plant pathogen Pythium ultimum reveals original pathogenicity mechanisms and effector repertoire.</title>
        <authorList>
            <person name="Levesque C.A."/>
            <person name="Brouwer H."/>
            <person name="Cano L."/>
            <person name="Hamilton J.P."/>
            <person name="Holt C."/>
            <person name="Huitema E."/>
            <person name="Raffaele S."/>
            <person name="Robideau G.P."/>
            <person name="Thines M."/>
            <person name="Win J."/>
            <person name="Zerillo M.M."/>
            <person name="Beakes G.W."/>
            <person name="Boore J.L."/>
            <person name="Busam D."/>
            <person name="Dumas B."/>
            <person name="Ferriera S."/>
            <person name="Fuerstenberg S.I."/>
            <person name="Gachon C.M."/>
            <person name="Gaulin E."/>
            <person name="Govers F."/>
            <person name="Grenville-Briggs L."/>
            <person name="Horner N."/>
            <person name="Hostetler J."/>
            <person name="Jiang R.H."/>
            <person name="Johnson J."/>
            <person name="Krajaejun T."/>
            <person name="Lin H."/>
            <person name="Meijer H.J."/>
            <person name="Moore B."/>
            <person name="Morris P."/>
            <person name="Phuntmart V."/>
            <person name="Puiu D."/>
            <person name="Shetty J."/>
            <person name="Stajich J.E."/>
            <person name="Tripathy S."/>
            <person name="Wawra S."/>
            <person name="van West P."/>
            <person name="Whitty B.R."/>
            <person name="Coutinho P.M."/>
            <person name="Henrissat B."/>
            <person name="Martin F."/>
            <person name="Thomas P.D."/>
            <person name="Tyler B.M."/>
            <person name="De Vries R.P."/>
            <person name="Kamoun S."/>
            <person name="Yandell M."/>
            <person name="Tisserat N."/>
            <person name="Buell C.R."/>
        </authorList>
    </citation>
    <scope>NUCLEOTIDE SEQUENCE</scope>
    <source>
        <strain evidence="10">DAOM:BR144</strain>
    </source>
</reference>
<evidence type="ECO:0000256" key="2">
    <source>
        <dbReference type="ARBA" id="ARBA00008187"/>
    </source>
</evidence>
<dbReference type="PANTHER" id="PTHR21206">
    <property type="entry name" value="SLD5 PROTEIN"/>
    <property type="match status" value="1"/>
</dbReference>
<evidence type="ECO:0000259" key="8">
    <source>
        <dbReference type="Pfam" id="PF16922"/>
    </source>
</evidence>
<evidence type="ECO:0000256" key="4">
    <source>
        <dbReference type="ARBA" id="ARBA00022705"/>
    </source>
</evidence>
<dbReference type="Gene3D" id="1.20.58.1030">
    <property type="match status" value="1"/>
</dbReference>
<keyword evidence="10" id="KW-1185">Reference proteome</keyword>
<dbReference type="STRING" id="431595.K3X7K8"/>
<dbReference type="Proteomes" id="UP000019132">
    <property type="component" value="Unassembled WGS sequence"/>
</dbReference>
<dbReference type="InterPro" id="IPR036224">
    <property type="entry name" value="GINS_bundle-like_dom_sf"/>
</dbReference>
<dbReference type="InterPro" id="IPR008591">
    <property type="entry name" value="GINS_Sld5"/>
</dbReference>
<accession>K3X7K8</accession>
<dbReference type="InParanoid" id="K3X7K8"/>
<keyword evidence="4 6" id="KW-0235">DNA replication</keyword>
<dbReference type="EMBL" id="GL376577">
    <property type="status" value="NOT_ANNOTATED_CDS"/>
    <property type="molecule type" value="Genomic_DNA"/>
</dbReference>
<evidence type="ECO:0000259" key="7">
    <source>
        <dbReference type="Pfam" id="PF05916"/>
    </source>
</evidence>
<dbReference type="SUPFAM" id="SSF160059">
    <property type="entry name" value="PriA/YqbF domain"/>
    <property type="match status" value="1"/>
</dbReference>
<dbReference type="GO" id="GO:0006261">
    <property type="term" value="P:DNA-templated DNA replication"/>
    <property type="evidence" value="ECO:0007669"/>
    <property type="project" value="InterPro"/>
</dbReference>
<dbReference type="Pfam" id="PF05916">
    <property type="entry name" value="Sld5"/>
    <property type="match status" value="1"/>
</dbReference>
<feature type="domain" description="DNA replication complex GINS protein SLD5 C-terminal" evidence="8">
    <location>
        <begin position="162"/>
        <end position="216"/>
    </location>
</feature>
<evidence type="ECO:0000256" key="6">
    <source>
        <dbReference type="PIRNR" id="PIRNR007764"/>
    </source>
</evidence>
<protein>
    <recommendedName>
        <fullName evidence="3 6">DNA replication complex GINS protein SLD5</fullName>
    </recommendedName>
</protein>
<dbReference type="AlphaFoldDB" id="K3X7K8"/>
<comment type="function">
    <text evidence="6">The GINS complex plays an essential role in the initiation of DNA replication.</text>
</comment>
<dbReference type="GO" id="GO:0000727">
    <property type="term" value="P:double-strand break repair via break-induced replication"/>
    <property type="evidence" value="ECO:0007669"/>
    <property type="project" value="TreeGrafter"/>
</dbReference>
<dbReference type="InterPro" id="IPR031633">
    <property type="entry name" value="SLD5_C"/>
</dbReference>
<dbReference type="CDD" id="cd11711">
    <property type="entry name" value="GINS_A_Sld5"/>
    <property type="match status" value="1"/>
</dbReference>
<reference evidence="10" key="2">
    <citation type="submission" date="2010-04" db="EMBL/GenBank/DDBJ databases">
        <authorList>
            <person name="Buell R."/>
            <person name="Hamilton J."/>
            <person name="Hostetler J."/>
        </authorList>
    </citation>
    <scope>NUCLEOTIDE SEQUENCE [LARGE SCALE GENOMIC DNA]</scope>
    <source>
        <strain evidence="10">DAOM:BR144</strain>
    </source>
</reference>
<dbReference type="eggNOG" id="KOG3176">
    <property type="taxonomic scope" value="Eukaryota"/>
</dbReference>
<evidence type="ECO:0000256" key="3">
    <source>
        <dbReference type="ARBA" id="ARBA00014804"/>
    </source>
</evidence>
<comment type="similarity">
    <text evidence="2 6">Belongs to the GINS4/SLD5 family.</text>
</comment>
<reference evidence="9" key="3">
    <citation type="submission" date="2015-02" db="UniProtKB">
        <authorList>
            <consortium name="EnsemblProtists"/>
        </authorList>
    </citation>
    <scope>IDENTIFICATION</scope>
    <source>
        <strain evidence="9">DAOM BR144</strain>
    </source>
</reference>
<sequence length="216" mass="25105">MSSMGGDSQAEFDQENLNEDVTRMRALWINEMNAPEILPYDEEIVSEMLDQIRNQQEYVDSVSEDKDSLTEERAFVNKLYQMEIDRLQYMVSSYLRTRLRKIEKFALHLLSDAVLSQRLSQKELNFAKQYVVLFETHVNDLALGKFAEEHRSITSEGMIVEPDLDTFVFCESKTVLGQLQCDDRGAEYITMRKSDRHVLRYRAVKTQVEDGSVALI</sequence>
<evidence type="ECO:0000313" key="9">
    <source>
        <dbReference type="EnsemblProtists" id="PYU1_T013207"/>
    </source>
</evidence>
<dbReference type="Pfam" id="PF16922">
    <property type="entry name" value="SLD5_C"/>
    <property type="match status" value="1"/>
</dbReference>
<feature type="domain" description="GINS subunit" evidence="7">
    <location>
        <begin position="56"/>
        <end position="140"/>
    </location>
</feature>
<dbReference type="PANTHER" id="PTHR21206:SF0">
    <property type="entry name" value="DNA REPLICATION COMPLEX GINS PROTEIN SLD5"/>
    <property type="match status" value="1"/>
</dbReference>